<evidence type="ECO:0000313" key="1">
    <source>
        <dbReference type="EMBL" id="OAA63622.1"/>
    </source>
</evidence>
<dbReference type="Proteomes" id="UP000076874">
    <property type="component" value="Unassembled WGS sequence"/>
</dbReference>
<accession>A0A162J4L2</accession>
<name>A0A162J4L2_9HYPO</name>
<organism evidence="1 2">
    <name type="scientific">Niveomyces insectorum RCEF 264</name>
    <dbReference type="NCBI Taxonomy" id="1081102"/>
    <lineage>
        <taxon>Eukaryota</taxon>
        <taxon>Fungi</taxon>
        <taxon>Dikarya</taxon>
        <taxon>Ascomycota</taxon>
        <taxon>Pezizomycotina</taxon>
        <taxon>Sordariomycetes</taxon>
        <taxon>Hypocreomycetidae</taxon>
        <taxon>Hypocreales</taxon>
        <taxon>Cordycipitaceae</taxon>
        <taxon>Niveomyces</taxon>
    </lineage>
</organism>
<evidence type="ECO:0000313" key="2">
    <source>
        <dbReference type="Proteomes" id="UP000076874"/>
    </source>
</evidence>
<reference evidence="1 2" key="1">
    <citation type="journal article" date="2016" name="Genome Biol. Evol.">
        <title>Divergent and convergent evolution of fungal pathogenicity.</title>
        <authorList>
            <person name="Shang Y."/>
            <person name="Xiao G."/>
            <person name="Zheng P."/>
            <person name="Cen K."/>
            <person name="Zhan S."/>
            <person name="Wang C."/>
        </authorList>
    </citation>
    <scope>NUCLEOTIDE SEQUENCE [LARGE SCALE GENOMIC DNA]</scope>
    <source>
        <strain evidence="1 2">RCEF 264</strain>
    </source>
</reference>
<gene>
    <name evidence="1" type="ORF">SPI_03785</name>
</gene>
<dbReference type="AlphaFoldDB" id="A0A162J4L2"/>
<proteinExistence type="predicted"/>
<dbReference type="EMBL" id="AZHD01000005">
    <property type="protein sequence ID" value="OAA63622.1"/>
    <property type="molecule type" value="Genomic_DNA"/>
</dbReference>
<sequence>MERYQYGISASVSSRVNETNENVRTLHQKVDEVNRRLYALTHELKSTKPRGFESPLINPSQTEVDRLKDENRGLRVEISKLRGIVTQSRRRDDGFTDDTIERHVLELKNGIFQFVRNHMSQQTATIDVPRGSSPDLRDLVIQSKVASALYARLFSEDAPYFGISPASSCIQFDSGLREFEMQLKTLGCNDDELRNWRVATLRLSAKLVFPSENDEDTLDSLASDILANDLGVDSIQGPWGAAALTELAQVCAVAYELAAKFRASNIEYKWEQGTAPPASALPGDKAFEVVGIEGSENINERHQPFAATCIVFGGVIRGDRTTGTLRDGTIRLTPSSVVKRGDW</sequence>
<comment type="caution">
    <text evidence="1">The sequence shown here is derived from an EMBL/GenBank/DDBJ whole genome shotgun (WGS) entry which is preliminary data.</text>
</comment>
<protein>
    <submittedName>
        <fullName evidence="1">Uncharacterized protein</fullName>
    </submittedName>
</protein>
<keyword evidence="2" id="KW-1185">Reference proteome</keyword>